<dbReference type="EMBL" id="OU899035">
    <property type="protein sequence ID" value="CAH1726397.1"/>
    <property type="molecule type" value="Genomic_DNA"/>
</dbReference>
<dbReference type="Gene3D" id="3.15.10.30">
    <property type="entry name" value="Haemolymph juvenile hormone binding protein"/>
    <property type="match status" value="1"/>
</dbReference>
<dbReference type="InterPro" id="IPR038606">
    <property type="entry name" value="To_sf"/>
</dbReference>
<dbReference type="OrthoDB" id="7969776at2759"/>
<gene>
    <name evidence="2" type="ORF">APHIGO_LOCUS7298</name>
</gene>
<dbReference type="Proteomes" id="UP001154329">
    <property type="component" value="Chromosome 2"/>
</dbReference>
<evidence type="ECO:0000313" key="3">
    <source>
        <dbReference type="Proteomes" id="UP001154329"/>
    </source>
</evidence>
<name>A0A9P0J985_APHGO</name>
<dbReference type="Pfam" id="PF06585">
    <property type="entry name" value="JHBP"/>
    <property type="match status" value="1"/>
</dbReference>
<reference evidence="2" key="2">
    <citation type="submission" date="2022-10" db="EMBL/GenBank/DDBJ databases">
        <authorList>
            <consortium name="ENA_rothamsted_submissions"/>
            <consortium name="culmorum"/>
            <person name="King R."/>
        </authorList>
    </citation>
    <scope>NUCLEOTIDE SEQUENCE</scope>
</reference>
<keyword evidence="1" id="KW-0732">Signal</keyword>
<dbReference type="PANTHER" id="PTHR11008">
    <property type="entry name" value="PROTEIN TAKEOUT-LIKE PROTEIN"/>
    <property type="match status" value="1"/>
</dbReference>
<reference evidence="2" key="1">
    <citation type="submission" date="2022-02" db="EMBL/GenBank/DDBJ databases">
        <authorList>
            <person name="King R."/>
        </authorList>
    </citation>
    <scope>NUCLEOTIDE SEQUENCE</scope>
</reference>
<dbReference type="InterPro" id="IPR010562">
    <property type="entry name" value="Haemolymph_juvenile_hormone-bd"/>
</dbReference>
<evidence type="ECO:0000256" key="1">
    <source>
        <dbReference type="SAM" id="SignalP"/>
    </source>
</evidence>
<protein>
    <recommendedName>
        <fullName evidence="4">Lipid-binding serum glycoprotein N-terminal domain-containing protein</fullName>
    </recommendedName>
</protein>
<dbReference type="PANTHER" id="PTHR11008:SF29">
    <property type="entry name" value="IP17226P"/>
    <property type="match status" value="1"/>
</dbReference>
<evidence type="ECO:0000313" key="2">
    <source>
        <dbReference type="EMBL" id="CAH1726397.1"/>
    </source>
</evidence>
<dbReference type="GO" id="GO:0005615">
    <property type="term" value="C:extracellular space"/>
    <property type="evidence" value="ECO:0007669"/>
    <property type="project" value="TreeGrafter"/>
</dbReference>
<proteinExistence type="predicted"/>
<dbReference type="AlphaFoldDB" id="A0A9P0J985"/>
<organism evidence="2 3">
    <name type="scientific">Aphis gossypii</name>
    <name type="common">Cotton aphid</name>
    <dbReference type="NCBI Taxonomy" id="80765"/>
    <lineage>
        <taxon>Eukaryota</taxon>
        <taxon>Metazoa</taxon>
        <taxon>Ecdysozoa</taxon>
        <taxon>Arthropoda</taxon>
        <taxon>Hexapoda</taxon>
        <taxon>Insecta</taxon>
        <taxon>Pterygota</taxon>
        <taxon>Neoptera</taxon>
        <taxon>Paraneoptera</taxon>
        <taxon>Hemiptera</taxon>
        <taxon>Sternorrhyncha</taxon>
        <taxon>Aphidomorpha</taxon>
        <taxon>Aphidoidea</taxon>
        <taxon>Aphididae</taxon>
        <taxon>Aphidini</taxon>
        <taxon>Aphis</taxon>
        <taxon>Aphis</taxon>
    </lineage>
</organism>
<feature type="chain" id="PRO_5040308779" description="Lipid-binding serum glycoprotein N-terminal domain-containing protein" evidence="1">
    <location>
        <begin position="22"/>
        <end position="337"/>
    </location>
</feature>
<evidence type="ECO:0008006" key="4">
    <source>
        <dbReference type="Google" id="ProtNLM"/>
    </source>
</evidence>
<sequence>MMLKAIFTCVLAHVLVVLCNTLPPNATSAVKLSDSEIHRLSELPTNYTTMAIEDMMHYSSKALMAIDRLQSNQKSFNIAVLKGMCNSGQAMFSRILNKSLKALLEVMVSDQQKSLAHIHIPELPVFVQPESNGMSISEFKMNNILLEGLENVMIQKCDFDVCAMSTLFEVTIPALAIKGDYTLKGIVDNSPVTGAGNMTVAVNTLYIKVETSLDCNMVIFSEDDCRLSNRNKTMDVSLESVLVSTTGVNYKNLSKSRIDEGINSFIDAYIKSDQSGLVEKITQMLVSYKNEVMKRMSPSKLLNNLKEMLLSIIVDLKKHRRSFNGHQIIHNYILNYV</sequence>
<feature type="signal peptide" evidence="1">
    <location>
        <begin position="1"/>
        <end position="21"/>
    </location>
</feature>
<accession>A0A9P0J985</accession>
<keyword evidence="3" id="KW-1185">Reference proteome</keyword>